<sequence>MMMMFSPPSHVNDTVISKERYAADRESHAARNNRVEQMKSEGLLMNFSPPQRVQAVEKAKFEARPKKPIFGMTFTPGGTLQGGDVDMDNTPEELRKMRERIRIQEMKERGETEEETQQESQEDLAAYLGDDMEAEISIDPATPSAASVESRAATPETFVSGIDYGTPAAKTPNYKVVQVIDTKMVDELEETHEELERARGALTSTEGQNDELSEALRLATEEKENLAFANAKLVKRVQQLEEDDLNLEKASADLNSELEALRRENESLKKDDKERMELRKQVDGLKKIVKDLTAASKEREAKSSETVSSLRAVNASLKKQVSDWKGKVGSMQKAKDNGAKEELVKAELELDKAREEIIGANSTIAALETRVSTLDANVVVLETSLQGTQKQLADLKAKEGSAEDKFSSELKSKRSTIEHLESKIRAVQTKLEAESKKNLALQAKCGEEVKARNVEKQKLSKLMEQVNSYSCKSEELVSALAGEKDGNKLMKRKLEQAIKDKEAAMERVRTFDEREMELVRKLNFMDEVRKTLHNRVLQLTGNIRVFVRVRPALMPEQEAMNAVVVKGRGAPRPEIPFKFFDVCDGAEGIDKTKRLLEVQEPWKDRGGLNPRRKKWKFGFDSVFGPSEGQDEVWEAAEPLVQSAIDGHNVTFFAYGQTGSGKTHTMLGNEECKGLIFKSIDKIFEAKLAMENGKDSAWKVELKVEMLEIHNEKVNDLLAKGGDGKDLQLTDNEVVGSTVVRVGSVGDVNKVLSIAQAKRATKATNMNDVSSRSHMIFKVMIDAEHKIDDTFNRHGVLHICDLAGSERLSKSLSNENKELLKETQSINGSLHALSNVIEKLQKNEEHIPFRDSKLTYMLQNSLGGDSKTLAIVCCSPLPTSFHESVCSLRFANKVNKVELQKLSSFDA</sequence>
<dbReference type="GO" id="GO:0005524">
    <property type="term" value="F:ATP binding"/>
    <property type="evidence" value="ECO:0007669"/>
    <property type="project" value="UniProtKB-UniRule"/>
</dbReference>
<evidence type="ECO:0000256" key="6">
    <source>
        <dbReference type="SAM" id="MobiDB-lite"/>
    </source>
</evidence>
<dbReference type="InterPro" id="IPR027640">
    <property type="entry name" value="Kinesin-like_fam"/>
</dbReference>
<evidence type="ECO:0000259" key="7">
    <source>
        <dbReference type="PROSITE" id="PS50067"/>
    </source>
</evidence>
<dbReference type="PANTHER" id="PTHR47972">
    <property type="entry name" value="KINESIN-LIKE PROTEIN KLP-3"/>
    <property type="match status" value="1"/>
</dbReference>
<keyword evidence="3 4" id="KW-0505">Motor protein</keyword>
<keyword evidence="5" id="KW-0175">Coiled coil</keyword>
<gene>
    <name evidence="8" type="ORF">TrCOL_g80</name>
</gene>
<dbReference type="Pfam" id="PF00225">
    <property type="entry name" value="Kinesin"/>
    <property type="match status" value="1"/>
</dbReference>
<evidence type="ECO:0000313" key="8">
    <source>
        <dbReference type="EMBL" id="GMI40317.1"/>
    </source>
</evidence>
<keyword evidence="2 3" id="KW-0067">ATP-binding</keyword>
<dbReference type="Proteomes" id="UP001165065">
    <property type="component" value="Unassembled WGS sequence"/>
</dbReference>
<dbReference type="GO" id="GO:0008017">
    <property type="term" value="F:microtubule binding"/>
    <property type="evidence" value="ECO:0007669"/>
    <property type="project" value="InterPro"/>
</dbReference>
<dbReference type="PROSITE" id="PS50067">
    <property type="entry name" value="KINESIN_MOTOR_2"/>
    <property type="match status" value="1"/>
</dbReference>
<dbReference type="GO" id="GO:0007018">
    <property type="term" value="P:microtubule-based movement"/>
    <property type="evidence" value="ECO:0007669"/>
    <property type="project" value="InterPro"/>
</dbReference>
<dbReference type="InterPro" id="IPR036961">
    <property type="entry name" value="Kinesin_motor_dom_sf"/>
</dbReference>
<dbReference type="InterPro" id="IPR001752">
    <property type="entry name" value="Kinesin_motor_dom"/>
</dbReference>
<evidence type="ECO:0000313" key="9">
    <source>
        <dbReference type="Proteomes" id="UP001165065"/>
    </source>
</evidence>
<dbReference type="Gene3D" id="3.40.850.10">
    <property type="entry name" value="Kinesin motor domain"/>
    <property type="match status" value="1"/>
</dbReference>
<keyword evidence="9" id="KW-1185">Reference proteome</keyword>
<feature type="domain" description="Kinesin motor" evidence="7">
    <location>
        <begin position="542"/>
        <end position="896"/>
    </location>
</feature>
<evidence type="ECO:0000256" key="1">
    <source>
        <dbReference type="ARBA" id="ARBA00022741"/>
    </source>
</evidence>
<feature type="coiled-coil region" evidence="5">
    <location>
        <begin position="185"/>
        <end position="295"/>
    </location>
</feature>
<evidence type="ECO:0000256" key="2">
    <source>
        <dbReference type="ARBA" id="ARBA00022840"/>
    </source>
</evidence>
<dbReference type="PRINTS" id="PR00380">
    <property type="entry name" value="KINESINHEAVY"/>
</dbReference>
<dbReference type="GO" id="GO:0003777">
    <property type="term" value="F:microtubule motor activity"/>
    <property type="evidence" value="ECO:0007669"/>
    <property type="project" value="InterPro"/>
</dbReference>
<dbReference type="EMBL" id="BRYA01000124">
    <property type="protein sequence ID" value="GMI40317.1"/>
    <property type="molecule type" value="Genomic_DNA"/>
</dbReference>
<dbReference type="InterPro" id="IPR027417">
    <property type="entry name" value="P-loop_NTPase"/>
</dbReference>
<feature type="coiled-coil region" evidence="5">
    <location>
        <begin position="336"/>
        <end position="437"/>
    </location>
</feature>
<comment type="similarity">
    <text evidence="3 4">Belongs to the TRAFAC class myosin-kinesin ATPase superfamily. Kinesin family.</text>
</comment>
<dbReference type="Gene3D" id="1.10.287.1490">
    <property type="match status" value="1"/>
</dbReference>
<feature type="binding site" evidence="3">
    <location>
        <begin position="655"/>
        <end position="662"/>
    </location>
    <ligand>
        <name>ATP</name>
        <dbReference type="ChEBI" id="CHEBI:30616"/>
    </ligand>
</feature>
<reference evidence="9" key="1">
    <citation type="journal article" date="2023" name="Commun. Biol.">
        <title>Genome analysis of Parmales, the sister group of diatoms, reveals the evolutionary specialization of diatoms from phago-mixotrophs to photoautotrophs.</title>
        <authorList>
            <person name="Ban H."/>
            <person name="Sato S."/>
            <person name="Yoshikawa S."/>
            <person name="Yamada K."/>
            <person name="Nakamura Y."/>
            <person name="Ichinomiya M."/>
            <person name="Sato N."/>
            <person name="Blanc-Mathieu R."/>
            <person name="Endo H."/>
            <person name="Kuwata A."/>
            <person name="Ogata H."/>
        </authorList>
    </citation>
    <scope>NUCLEOTIDE SEQUENCE [LARGE SCALE GENOMIC DNA]</scope>
</reference>
<feature type="coiled-coil region" evidence="5">
    <location>
        <begin position="487"/>
        <end position="514"/>
    </location>
</feature>
<dbReference type="InterPro" id="IPR019821">
    <property type="entry name" value="Kinesin_motor_CS"/>
</dbReference>
<dbReference type="AlphaFoldDB" id="A0A9W7GCP0"/>
<evidence type="ECO:0000256" key="5">
    <source>
        <dbReference type="SAM" id="Coils"/>
    </source>
</evidence>
<feature type="region of interest" description="Disordered" evidence="6">
    <location>
        <begin position="68"/>
        <end position="87"/>
    </location>
</feature>
<dbReference type="PROSITE" id="PS00411">
    <property type="entry name" value="KINESIN_MOTOR_1"/>
    <property type="match status" value="1"/>
</dbReference>
<evidence type="ECO:0000256" key="4">
    <source>
        <dbReference type="RuleBase" id="RU000394"/>
    </source>
</evidence>
<name>A0A9W7GCP0_9STRA</name>
<evidence type="ECO:0000256" key="3">
    <source>
        <dbReference type="PROSITE-ProRule" id="PRU00283"/>
    </source>
</evidence>
<comment type="caution">
    <text evidence="8">The sequence shown here is derived from an EMBL/GenBank/DDBJ whole genome shotgun (WGS) entry which is preliminary data.</text>
</comment>
<accession>A0A9W7GCP0</accession>
<proteinExistence type="inferred from homology"/>
<dbReference type="OrthoDB" id="3176171at2759"/>
<dbReference type="SMART" id="SM00129">
    <property type="entry name" value="KISc"/>
    <property type="match status" value="1"/>
</dbReference>
<dbReference type="SUPFAM" id="SSF52540">
    <property type="entry name" value="P-loop containing nucleoside triphosphate hydrolases"/>
    <property type="match status" value="1"/>
</dbReference>
<keyword evidence="4" id="KW-0493">Microtubule</keyword>
<keyword evidence="1 3" id="KW-0547">Nucleotide-binding</keyword>
<organism evidence="8 9">
    <name type="scientific">Triparma columacea</name>
    <dbReference type="NCBI Taxonomy" id="722753"/>
    <lineage>
        <taxon>Eukaryota</taxon>
        <taxon>Sar</taxon>
        <taxon>Stramenopiles</taxon>
        <taxon>Ochrophyta</taxon>
        <taxon>Bolidophyceae</taxon>
        <taxon>Parmales</taxon>
        <taxon>Triparmaceae</taxon>
        <taxon>Triparma</taxon>
    </lineage>
</organism>
<dbReference type="GO" id="GO:0005874">
    <property type="term" value="C:microtubule"/>
    <property type="evidence" value="ECO:0007669"/>
    <property type="project" value="UniProtKB-KW"/>
</dbReference>
<protein>
    <recommendedName>
        <fullName evidence="4">Kinesin-like protein</fullName>
    </recommendedName>
</protein>
<dbReference type="PANTHER" id="PTHR47972:SF28">
    <property type="entry name" value="KINESIN-LIKE PROTEIN KLP-3"/>
    <property type="match status" value="1"/>
</dbReference>